<dbReference type="EMBL" id="JANFXK010000016">
    <property type="protein sequence ID" value="MCQ4637765.1"/>
    <property type="molecule type" value="Genomic_DNA"/>
</dbReference>
<keyword evidence="2 5" id="KW-0645">Protease</keyword>
<evidence type="ECO:0000313" key="7">
    <source>
        <dbReference type="EMBL" id="MCQ4637765.1"/>
    </source>
</evidence>
<dbReference type="Pfam" id="PF17820">
    <property type="entry name" value="PDZ_6"/>
    <property type="match status" value="1"/>
</dbReference>
<evidence type="ECO:0000313" key="8">
    <source>
        <dbReference type="Proteomes" id="UP001524502"/>
    </source>
</evidence>
<dbReference type="PANTHER" id="PTHR32060:SF30">
    <property type="entry name" value="CARBOXY-TERMINAL PROCESSING PROTEASE CTPA"/>
    <property type="match status" value="1"/>
</dbReference>
<dbReference type="InterPro" id="IPR055210">
    <property type="entry name" value="CtpA/B_N"/>
</dbReference>
<dbReference type="CDD" id="cd07560">
    <property type="entry name" value="Peptidase_S41_CPP"/>
    <property type="match status" value="1"/>
</dbReference>
<dbReference type="PANTHER" id="PTHR32060">
    <property type="entry name" value="TAIL-SPECIFIC PROTEASE"/>
    <property type="match status" value="1"/>
</dbReference>
<evidence type="ECO:0000256" key="2">
    <source>
        <dbReference type="ARBA" id="ARBA00022670"/>
    </source>
</evidence>
<protein>
    <submittedName>
        <fullName evidence="7">S41 family peptidase</fullName>
    </submittedName>
</protein>
<dbReference type="SUPFAM" id="SSF50156">
    <property type="entry name" value="PDZ domain-like"/>
    <property type="match status" value="1"/>
</dbReference>
<dbReference type="Gene3D" id="3.30.750.44">
    <property type="match status" value="1"/>
</dbReference>
<comment type="caution">
    <text evidence="7">The sequence shown here is derived from an EMBL/GenBank/DDBJ whole genome shotgun (WGS) entry which is preliminary data.</text>
</comment>
<dbReference type="CDD" id="cd06782">
    <property type="entry name" value="cpPDZ_CPP-like"/>
    <property type="match status" value="1"/>
</dbReference>
<sequence>MTIKKRNLVLLLIVTFLLGATIAAGSVLLVENGAMGGTVKVSKKNYEYYERLSKRYGKLDQLYDEVTGSFYKKPDEEKLATGMYKGLIAGLGDPYSAYMTKEEYTSWTDSTMGEFDGVGITFSTNKSGDYVVVNTIPDTPAEKAGLKAGDLLVAVDGKTYGTMDTFSAALKGKAGTKVTLTYERDGKEKDVIMKRATIINKTVDSKVLEDQIGYIKISAFEEHTADDFKSALEGLQKKKVKGLVIDLRQNGGGIVDAGLDVADKLLGEGTVTYLQDQHGKKQYLKSDAEKIDIPYVLLVDENTASTSEIIAAAVKDDGTNPIVGTTTFGKGIVQSTGELKDGSALKLTTMQYFSPKGNVINGKGVKPNYEVKNSKKDKDDKQLAKGLELLKAKQ</sequence>
<gene>
    <name evidence="7" type="ORF">NE619_13605</name>
</gene>
<dbReference type="InterPro" id="IPR004447">
    <property type="entry name" value="Peptidase_S41A"/>
</dbReference>
<evidence type="ECO:0000256" key="1">
    <source>
        <dbReference type="ARBA" id="ARBA00009179"/>
    </source>
</evidence>
<keyword evidence="4 5" id="KW-0720">Serine protease</keyword>
<name>A0ABT1RRF8_9FIRM</name>
<evidence type="ECO:0000256" key="3">
    <source>
        <dbReference type="ARBA" id="ARBA00022801"/>
    </source>
</evidence>
<dbReference type="InterPro" id="IPR029045">
    <property type="entry name" value="ClpP/crotonase-like_dom_sf"/>
</dbReference>
<dbReference type="Proteomes" id="UP001524502">
    <property type="component" value="Unassembled WGS sequence"/>
</dbReference>
<keyword evidence="8" id="KW-1185">Reference proteome</keyword>
<dbReference type="SMART" id="SM00228">
    <property type="entry name" value="PDZ"/>
    <property type="match status" value="1"/>
</dbReference>
<keyword evidence="3 5" id="KW-0378">Hydrolase</keyword>
<accession>A0ABT1RRF8</accession>
<reference evidence="7 8" key="1">
    <citation type="submission" date="2022-06" db="EMBL/GenBank/DDBJ databases">
        <title>Isolation of gut microbiota from human fecal samples.</title>
        <authorList>
            <person name="Pamer E.G."/>
            <person name="Barat B."/>
            <person name="Waligurski E."/>
            <person name="Medina S."/>
            <person name="Paddock L."/>
            <person name="Mostad J."/>
        </authorList>
    </citation>
    <scope>NUCLEOTIDE SEQUENCE [LARGE SCALE GENOMIC DNA]</scope>
    <source>
        <strain evidence="7 8">SL.3.17</strain>
    </source>
</reference>
<evidence type="ECO:0000256" key="5">
    <source>
        <dbReference type="RuleBase" id="RU004404"/>
    </source>
</evidence>
<dbReference type="Gene3D" id="3.90.226.10">
    <property type="entry name" value="2-enoyl-CoA Hydratase, Chain A, domain 1"/>
    <property type="match status" value="1"/>
</dbReference>
<dbReference type="NCBIfam" id="TIGR00225">
    <property type="entry name" value="prc"/>
    <property type="match status" value="1"/>
</dbReference>
<evidence type="ECO:0000256" key="4">
    <source>
        <dbReference type="ARBA" id="ARBA00022825"/>
    </source>
</evidence>
<dbReference type="InterPro" id="IPR005151">
    <property type="entry name" value="Tail-specific_protease"/>
</dbReference>
<dbReference type="RefSeq" id="WP_256132949.1">
    <property type="nucleotide sequence ID" value="NZ_JANFXK010000016.1"/>
</dbReference>
<proteinExistence type="inferred from homology"/>
<feature type="domain" description="PDZ" evidence="6">
    <location>
        <begin position="104"/>
        <end position="186"/>
    </location>
</feature>
<dbReference type="SUPFAM" id="SSF52096">
    <property type="entry name" value="ClpP/crotonase"/>
    <property type="match status" value="1"/>
</dbReference>
<organism evidence="7 8">
    <name type="scientific">Anaerovorax odorimutans</name>
    <dbReference type="NCBI Taxonomy" id="109327"/>
    <lineage>
        <taxon>Bacteria</taxon>
        <taxon>Bacillati</taxon>
        <taxon>Bacillota</taxon>
        <taxon>Clostridia</taxon>
        <taxon>Peptostreptococcales</taxon>
        <taxon>Anaerovoracaceae</taxon>
        <taxon>Anaerovorax</taxon>
    </lineage>
</organism>
<dbReference type="InterPro" id="IPR001478">
    <property type="entry name" value="PDZ"/>
</dbReference>
<dbReference type="Pfam" id="PF03572">
    <property type="entry name" value="Peptidase_S41"/>
    <property type="match status" value="1"/>
</dbReference>
<evidence type="ECO:0000259" key="6">
    <source>
        <dbReference type="PROSITE" id="PS50106"/>
    </source>
</evidence>
<dbReference type="Gene3D" id="2.30.42.10">
    <property type="match status" value="1"/>
</dbReference>
<dbReference type="SMART" id="SM00245">
    <property type="entry name" value="TSPc"/>
    <property type="match status" value="1"/>
</dbReference>
<comment type="similarity">
    <text evidence="1 5">Belongs to the peptidase S41A family.</text>
</comment>
<dbReference type="PROSITE" id="PS50106">
    <property type="entry name" value="PDZ"/>
    <property type="match status" value="1"/>
</dbReference>
<dbReference type="Pfam" id="PF22694">
    <property type="entry name" value="CtpB_N-like"/>
    <property type="match status" value="1"/>
</dbReference>
<dbReference type="InterPro" id="IPR041489">
    <property type="entry name" value="PDZ_6"/>
</dbReference>
<dbReference type="InterPro" id="IPR036034">
    <property type="entry name" value="PDZ_sf"/>
</dbReference>